<name>A0A168QG70_ABSGL</name>
<accession>A0A168QG70</accession>
<dbReference type="EMBL" id="LT554414">
    <property type="protein sequence ID" value="SAM04624.1"/>
    <property type="molecule type" value="Genomic_DNA"/>
</dbReference>
<protein>
    <recommendedName>
        <fullName evidence="3">Ndc10 domain-containing protein</fullName>
    </recommendedName>
</protein>
<proteinExistence type="predicted"/>
<keyword evidence="2" id="KW-1185">Reference proteome</keyword>
<dbReference type="AlphaFoldDB" id="A0A168QG70"/>
<sequence length="183" mass="20753">MKINPPSRQAQEWSYSSHRESICKALSSSGIRPNKKTHINCGSSARTAELSPGDPTTVAENAFVQVIMMFRNTFIQDSVLMMELHPAIPFGNIQSSLIQPICHSKGIYSKLKLKNAILPAHSSNNVCLCTLDFKPRLTIRFFICLSYYFAPSSPRHYFFASNVILFTPRHQTNERTSKRTNER</sequence>
<dbReference type="Proteomes" id="UP000078561">
    <property type="component" value="Unassembled WGS sequence"/>
</dbReference>
<dbReference type="OrthoDB" id="4325529at2759"/>
<evidence type="ECO:0008006" key="3">
    <source>
        <dbReference type="Google" id="ProtNLM"/>
    </source>
</evidence>
<gene>
    <name evidence="1" type="primary">ABSGL_10490.1 scaffold 12026</name>
</gene>
<reference evidence="1" key="1">
    <citation type="submission" date="2016-04" db="EMBL/GenBank/DDBJ databases">
        <authorList>
            <person name="Evans L.H."/>
            <person name="Alamgir A."/>
            <person name="Owens N."/>
            <person name="Weber N.D."/>
            <person name="Virtaneva K."/>
            <person name="Barbian K."/>
            <person name="Babar A."/>
            <person name="Rosenke K."/>
        </authorList>
    </citation>
    <scope>NUCLEOTIDE SEQUENCE [LARGE SCALE GENOMIC DNA]</scope>
    <source>
        <strain evidence="1">CBS 101.48</strain>
    </source>
</reference>
<evidence type="ECO:0000313" key="2">
    <source>
        <dbReference type="Proteomes" id="UP000078561"/>
    </source>
</evidence>
<organism evidence="1">
    <name type="scientific">Absidia glauca</name>
    <name type="common">Pin mould</name>
    <dbReference type="NCBI Taxonomy" id="4829"/>
    <lineage>
        <taxon>Eukaryota</taxon>
        <taxon>Fungi</taxon>
        <taxon>Fungi incertae sedis</taxon>
        <taxon>Mucoromycota</taxon>
        <taxon>Mucoromycotina</taxon>
        <taxon>Mucoromycetes</taxon>
        <taxon>Mucorales</taxon>
        <taxon>Cunninghamellaceae</taxon>
        <taxon>Absidia</taxon>
    </lineage>
</organism>
<dbReference type="InParanoid" id="A0A168QG70"/>
<evidence type="ECO:0000313" key="1">
    <source>
        <dbReference type="EMBL" id="SAM04624.1"/>
    </source>
</evidence>